<protein>
    <recommendedName>
        <fullName evidence="5">Transmembrane protein</fullName>
    </recommendedName>
</protein>
<dbReference type="STRING" id="266265.Bxe_B1016"/>
<evidence type="ECO:0000256" key="2">
    <source>
        <dbReference type="SAM" id="Phobius"/>
    </source>
</evidence>
<keyword evidence="2" id="KW-0472">Membrane</keyword>
<feature type="compositionally biased region" description="Polar residues" evidence="1">
    <location>
        <begin position="1"/>
        <end position="12"/>
    </location>
</feature>
<name>Q13LV1_PARXL</name>
<evidence type="ECO:0000313" key="3">
    <source>
        <dbReference type="EMBL" id="ABE34938.1"/>
    </source>
</evidence>
<keyword evidence="2" id="KW-0812">Transmembrane</keyword>
<proteinExistence type="predicted"/>
<keyword evidence="4" id="KW-1185">Reference proteome</keyword>
<dbReference type="AlphaFoldDB" id="Q13LV1"/>
<evidence type="ECO:0008006" key="5">
    <source>
        <dbReference type="Google" id="ProtNLM"/>
    </source>
</evidence>
<feature type="transmembrane region" description="Helical" evidence="2">
    <location>
        <begin position="34"/>
        <end position="53"/>
    </location>
</feature>
<keyword evidence="2" id="KW-1133">Transmembrane helix</keyword>
<feature type="compositionally biased region" description="Polar residues" evidence="1">
    <location>
        <begin position="20"/>
        <end position="29"/>
    </location>
</feature>
<dbReference type="eggNOG" id="ENOG50329HV">
    <property type="taxonomic scope" value="Bacteria"/>
</dbReference>
<evidence type="ECO:0000313" key="4">
    <source>
        <dbReference type="Proteomes" id="UP000001817"/>
    </source>
</evidence>
<accession>Q13LV1</accession>
<dbReference type="KEGG" id="bxe:Bxe_B1016"/>
<reference evidence="3 4" key="1">
    <citation type="journal article" date="2006" name="Proc. Natl. Acad. Sci. U.S.A.">
        <title>Burkholderia xenovorans LB400 harbors a multi-replicon, 9.73-Mbp genome shaped for versatility.</title>
        <authorList>
            <person name="Chain P.S."/>
            <person name="Denef V.J."/>
            <person name="Konstantinidis K.T."/>
            <person name="Vergez L.M."/>
            <person name="Agullo L."/>
            <person name="Reyes V.L."/>
            <person name="Hauser L."/>
            <person name="Cordova M."/>
            <person name="Gomez L."/>
            <person name="Gonzalez M."/>
            <person name="Land M."/>
            <person name="Lao V."/>
            <person name="Larimer F."/>
            <person name="LiPuma J.J."/>
            <person name="Mahenthiralingam E."/>
            <person name="Malfatti S.A."/>
            <person name="Marx C.J."/>
            <person name="Parnell J.J."/>
            <person name="Ramette A."/>
            <person name="Richardson P."/>
            <person name="Seeger M."/>
            <person name="Smith D."/>
            <person name="Spilker T."/>
            <person name="Sul W.J."/>
            <person name="Tsoi T.V."/>
            <person name="Ulrich L.E."/>
            <person name="Zhulin I.B."/>
            <person name="Tiedje J.M."/>
        </authorList>
    </citation>
    <scope>NUCLEOTIDE SEQUENCE [LARGE SCALE GENOMIC DNA]</scope>
    <source>
        <strain evidence="3 4">LB400</strain>
    </source>
</reference>
<organism evidence="3 4">
    <name type="scientific">Paraburkholderia xenovorans (strain LB400)</name>
    <dbReference type="NCBI Taxonomy" id="266265"/>
    <lineage>
        <taxon>Bacteria</taxon>
        <taxon>Pseudomonadati</taxon>
        <taxon>Pseudomonadota</taxon>
        <taxon>Betaproteobacteria</taxon>
        <taxon>Burkholderiales</taxon>
        <taxon>Burkholderiaceae</taxon>
        <taxon>Paraburkholderia</taxon>
    </lineage>
</organism>
<dbReference type="EMBL" id="CP000271">
    <property type="protein sequence ID" value="ABE34938.1"/>
    <property type="molecule type" value="Genomic_DNA"/>
</dbReference>
<evidence type="ECO:0000256" key="1">
    <source>
        <dbReference type="SAM" id="MobiDB-lite"/>
    </source>
</evidence>
<gene>
    <name evidence="3" type="ORF">Bxe_B1016</name>
</gene>
<dbReference type="Proteomes" id="UP000001817">
    <property type="component" value="Chromosome 2"/>
</dbReference>
<sequence length="100" mass="10033">MRRSDTASTSDACSLPSELLRSTSTQSIPGGTTAMFTFIVVVAVAAFIPYVAAPGIANGVKAISTPPAAMSFDTPPAAGADGSDAANRIVSGQRETEASV</sequence>
<feature type="region of interest" description="Disordered" evidence="1">
    <location>
        <begin position="1"/>
        <end position="29"/>
    </location>
</feature>